<dbReference type="Gene3D" id="3.40.430.10">
    <property type="entry name" value="Dihydrofolate Reductase, subunit A"/>
    <property type="match status" value="1"/>
</dbReference>
<dbReference type="EMBL" id="BMOL01000012">
    <property type="protein sequence ID" value="GGL86318.1"/>
    <property type="molecule type" value="Genomic_DNA"/>
</dbReference>
<dbReference type="Pfam" id="PF01872">
    <property type="entry name" value="RibD_C"/>
    <property type="match status" value="1"/>
</dbReference>
<dbReference type="InterPro" id="IPR050765">
    <property type="entry name" value="Riboflavin_Biosynth_HTPR"/>
</dbReference>
<dbReference type="PANTHER" id="PTHR38011:SF11">
    <property type="entry name" value="2,5-DIAMINO-6-RIBOSYLAMINO-4(3H)-PYRIMIDINONE 5'-PHOSPHATE REDUCTASE"/>
    <property type="match status" value="1"/>
</dbReference>
<dbReference type="SUPFAM" id="SSF53597">
    <property type="entry name" value="Dihydrofolate reductase-like"/>
    <property type="match status" value="1"/>
</dbReference>
<evidence type="ECO:0000313" key="3">
    <source>
        <dbReference type="Proteomes" id="UP000639973"/>
    </source>
</evidence>
<dbReference type="Proteomes" id="UP000639973">
    <property type="component" value="Unassembled WGS sequence"/>
</dbReference>
<dbReference type="InterPro" id="IPR002734">
    <property type="entry name" value="RibDG_C"/>
</dbReference>
<name>A0ABQ2GD28_9DEIO</name>
<keyword evidence="3" id="KW-1185">Reference proteome</keyword>
<dbReference type="PANTHER" id="PTHR38011">
    <property type="entry name" value="DIHYDROFOLATE REDUCTASE FAMILY PROTEIN (AFU_ORTHOLOGUE AFUA_8G06820)"/>
    <property type="match status" value="1"/>
</dbReference>
<sequence>MRVSVFLGLSLDGFIASEGGGLDWLDLVRTDPPEDTGFLALMASADVLVMGRSTYDAVIAFPEWPYARTRLVVMTHRPFEAKHGEERFEGELTELFERLAQEGHQHVYLDGGDVVRQGLRANRVTDLTLSWLPIVLGSGVALFERGLPERRWQLISSRGFPSGLIQATYEAGASGNDTAWPDEQEP</sequence>
<evidence type="ECO:0000313" key="2">
    <source>
        <dbReference type="EMBL" id="GGL86318.1"/>
    </source>
</evidence>
<evidence type="ECO:0000259" key="1">
    <source>
        <dbReference type="Pfam" id="PF01872"/>
    </source>
</evidence>
<proteinExistence type="predicted"/>
<organism evidence="2 3">
    <name type="scientific">Deinococcus aerolatus</name>
    <dbReference type="NCBI Taxonomy" id="522487"/>
    <lineage>
        <taxon>Bacteria</taxon>
        <taxon>Thermotogati</taxon>
        <taxon>Deinococcota</taxon>
        <taxon>Deinococci</taxon>
        <taxon>Deinococcales</taxon>
        <taxon>Deinococcaceae</taxon>
        <taxon>Deinococcus</taxon>
    </lineage>
</organism>
<gene>
    <name evidence="2" type="ORF">GCM10010840_25320</name>
</gene>
<reference evidence="3" key="1">
    <citation type="journal article" date="2019" name="Int. J. Syst. Evol. Microbiol.">
        <title>The Global Catalogue of Microorganisms (GCM) 10K type strain sequencing project: providing services to taxonomists for standard genome sequencing and annotation.</title>
        <authorList>
            <consortium name="The Broad Institute Genomics Platform"/>
            <consortium name="The Broad Institute Genome Sequencing Center for Infectious Disease"/>
            <person name="Wu L."/>
            <person name="Ma J."/>
        </authorList>
    </citation>
    <scope>NUCLEOTIDE SEQUENCE [LARGE SCALE GENOMIC DNA]</scope>
    <source>
        <strain evidence="3">JCM 15442</strain>
    </source>
</reference>
<comment type="caution">
    <text evidence="2">The sequence shown here is derived from an EMBL/GenBank/DDBJ whole genome shotgun (WGS) entry which is preliminary data.</text>
</comment>
<dbReference type="InterPro" id="IPR024072">
    <property type="entry name" value="DHFR-like_dom_sf"/>
</dbReference>
<protein>
    <submittedName>
        <fullName evidence="2">Deaminase</fullName>
    </submittedName>
</protein>
<accession>A0ABQ2GD28</accession>
<feature type="domain" description="Bacterial bifunctional deaminase-reductase C-terminal" evidence="1">
    <location>
        <begin position="4"/>
        <end position="164"/>
    </location>
</feature>